<dbReference type="GO" id="GO:0043565">
    <property type="term" value="F:sequence-specific DNA binding"/>
    <property type="evidence" value="ECO:0007669"/>
    <property type="project" value="TreeGrafter"/>
</dbReference>
<evidence type="ECO:0000313" key="2">
    <source>
        <dbReference type="EMBL" id="RYC71779.1"/>
    </source>
</evidence>
<keyword evidence="3" id="KW-1185">Reference proteome</keyword>
<dbReference type="InterPro" id="IPR002686">
    <property type="entry name" value="Transposase_17"/>
</dbReference>
<comment type="caution">
    <text evidence="2">The sequence shown here is derived from an EMBL/GenBank/DDBJ whole genome shotgun (WGS) entry which is preliminary data.</text>
</comment>
<evidence type="ECO:0000313" key="3">
    <source>
        <dbReference type="Proteomes" id="UP000290407"/>
    </source>
</evidence>
<dbReference type="Gene3D" id="3.30.70.1290">
    <property type="entry name" value="Transposase IS200-like"/>
    <property type="match status" value="1"/>
</dbReference>
<dbReference type="GO" id="GO:0004803">
    <property type="term" value="F:transposase activity"/>
    <property type="evidence" value="ECO:0007669"/>
    <property type="project" value="InterPro"/>
</dbReference>
<dbReference type="Proteomes" id="UP000290407">
    <property type="component" value="Unassembled WGS sequence"/>
</dbReference>
<dbReference type="InterPro" id="IPR052715">
    <property type="entry name" value="RAYT_transposase"/>
</dbReference>
<dbReference type="AlphaFoldDB" id="A0A4Q2UXJ5"/>
<dbReference type="GO" id="GO:0006313">
    <property type="term" value="P:DNA transposition"/>
    <property type="evidence" value="ECO:0007669"/>
    <property type="project" value="InterPro"/>
</dbReference>
<protein>
    <recommendedName>
        <fullName evidence="1">Transposase IS200-like domain-containing protein</fullName>
    </recommendedName>
</protein>
<feature type="domain" description="Transposase IS200-like" evidence="1">
    <location>
        <begin position="23"/>
        <end position="164"/>
    </location>
</feature>
<dbReference type="RefSeq" id="WP_129600766.1">
    <property type="nucleotide sequence ID" value="NZ_SBLB01000001.1"/>
</dbReference>
<name>A0A4Q2UXJ5_9BACT</name>
<dbReference type="PANTHER" id="PTHR36966">
    <property type="entry name" value="REP-ASSOCIATED TYROSINE TRANSPOSASE"/>
    <property type="match status" value="1"/>
</dbReference>
<dbReference type="EMBL" id="SBLB01000001">
    <property type="protein sequence ID" value="RYC71779.1"/>
    <property type="molecule type" value="Genomic_DNA"/>
</dbReference>
<proteinExistence type="predicted"/>
<accession>A0A4Q2UXJ5</accession>
<organism evidence="2 3">
    <name type="scientific">Spirosoma sordidisoli</name>
    <dbReference type="NCBI Taxonomy" id="2502893"/>
    <lineage>
        <taxon>Bacteria</taxon>
        <taxon>Pseudomonadati</taxon>
        <taxon>Bacteroidota</taxon>
        <taxon>Cytophagia</taxon>
        <taxon>Cytophagales</taxon>
        <taxon>Cytophagaceae</taxon>
        <taxon>Spirosoma</taxon>
    </lineage>
</organism>
<gene>
    <name evidence="2" type="ORF">EQG79_06530</name>
</gene>
<dbReference type="InterPro" id="IPR036515">
    <property type="entry name" value="Transposase_17_sf"/>
</dbReference>
<dbReference type="SUPFAM" id="SSF143422">
    <property type="entry name" value="Transposase IS200-like"/>
    <property type="match status" value="1"/>
</dbReference>
<sequence length="180" mass="21045">MQENLFGGRHRIESTRLASYDYGSNGMYFITVCTRDRACCLGEVSVNPAGECVVEPTLLGQRVIEGWLAITHYHPYVFLDAFQLMPNHVHGVLWICKPDYTDWQPNTFGPQRQNLASIVRGFKSGVKTFATRNKIPFDWQPRYYDRVIRNTNELDRIRHYIEANPSTWHLDRDNLENLYM</sequence>
<dbReference type="PANTHER" id="PTHR36966:SF1">
    <property type="entry name" value="REP-ASSOCIATED TYROSINE TRANSPOSASE"/>
    <property type="match status" value="1"/>
</dbReference>
<reference evidence="2 3" key="1">
    <citation type="submission" date="2019-01" db="EMBL/GenBank/DDBJ databases">
        <title>Spirosoma flava sp. nov., a propanil-degrading bacterium isolated from herbicide-contaminated soil.</title>
        <authorList>
            <person name="Zhang L."/>
            <person name="Jiang J.-D."/>
        </authorList>
    </citation>
    <scope>NUCLEOTIDE SEQUENCE [LARGE SCALE GENOMIC DNA]</scope>
    <source>
        <strain evidence="2 3">TY50</strain>
    </source>
</reference>
<evidence type="ECO:0000259" key="1">
    <source>
        <dbReference type="SMART" id="SM01321"/>
    </source>
</evidence>
<dbReference type="SMART" id="SM01321">
    <property type="entry name" value="Y1_Tnp"/>
    <property type="match status" value="1"/>
</dbReference>